<dbReference type="RefSeq" id="WP_168433405.1">
    <property type="nucleotide sequence ID" value="NZ_CAAHFH010000002.1"/>
</dbReference>
<dbReference type="GO" id="GO:0005829">
    <property type="term" value="C:cytosol"/>
    <property type="evidence" value="ECO:0007669"/>
    <property type="project" value="TreeGrafter"/>
</dbReference>
<name>A0A6C2UQJ3_9BACT</name>
<keyword evidence="2" id="KW-1185">Reference proteome</keyword>
<dbReference type="Gene3D" id="1.10.10.10">
    <property type="entry name" value="Winged helix-like DNA-binding domain superfamily/Winged helix DNA-binding domain"/>
    <property type="match status" value="1"/>
</dbReference>
<dbReference type="Proteomes" id="UP000346198">
    <property type="component" value="Unassembled WGS sequence"/>
</dbReference>
<reference evidence="1 2" key="1">
    <citation type="submission" date="2019-04" db="EMBL/GenBank/DDBJ databases">
        <authorList>
            <person name="Van Vliet M D."/>
        </authorList>
    </citation>
    <scope>NUCLEOTIDE SEQUENCE [LARGE SCALE GENOMIC DNA]</scope>
    <source>
        <strain evidence="1 2">F21</strain>
    </source>
</reference>
<evidence type="ECO:0000313" key="2">
    <source>
        <dbReference type="Proteomes" id="UP000346198"/>
    </source>
</evidence>
<gene>
    <name evidence="1" type="primary">cymR</name>
    <name evidence="1" type="ORF">SCARR_03615</name>
</gene>
<dbReference type="PROSITE" id="PS01332">
    <property type="entry name" value="HTH_RRF2_1"/>
    <property type="match status" value="1"/>
</dbReference>
<dbReference type="PANTHER" id="PTHR33221:SF15">
    <property type="entry name" value="HTH-TYPE TRANSCRIPTIONAL REGULATOR YWGB-RELATED"/>
    <property type="match status" value="1"/>
</dbReference>
<proteinExistence type="predicted"/>
<dbReference type="InterPro" id="IPR036388">
    <property type="entry name" value="WH-like_DNA-bd_sf"/>
</dbReference>
<dbReference type="AlphaFoldDB" id="A0A6C2UQJ3"/>
<protein>
    <submittedName>
        <fullName evidence="1">HTH-type transcriptional regulator CymR</fullName>
    </submittedName>
</protein>
<organism evidence="1 2">
    <name type="scientific">Pontiella sulfatireligans</name>
    <dbReference type="NCBI Taxonomy" id="2750658"/>
    <lineage>
        <taxon>Bacteria</taxon>
        <taxon>Pseudomonadati</taxon>
        <taxon>Kiritimatiellota</taxon>
        <taxon>Kiritimatiellia</taxon>
        <taxon>Kiritimatiellales</taxon>
        <taxon>Pontiellaceae</taxon>
        <taxon>Pontiella</taxon>
    </lineage>
</organism>
<dbReference type="InterPro" id="IPR000944">
    <property type="entry name" value="Tscrpt_reg_Rrf2"/>
</dbReference>
<dbReference type="Pfam" id="PF02082">
    <property type="entry name" value="Rrf2"/>
    <property type="match status" value="1"/>
</dbReference>
<dbReference type="NCBIfam" id="TIGR00738">
    <property type="entry name" value="rrf2_super"/>
    <property type="match status" value="1"/>
</dbReference>
<sequence length="143" mass="15371">MADIIKISDATALALHSMVQLATDPQGQSTTAEIAELFDASRHHLAKVHQRLTKAGLIHSQRGPSGGVGLAKAPGKITLLEIYEVMEGSMLCNPCLFGKDVCPRTDCVLGALLPGLARQVRDYFEQTTLAQLANESNWGKTTK</sequence>
<evidence type="ECO:0000313" key="1">
    <source>
        <dbReference type="EMBL" id="VGO21541.1"/>
    </source>
</evidence>
<dbReference type="InterPro" id="IPR036390">
    <property type="entry name" value="WH_DNA-bd_sf"/>
</dbReference>
<dbReference type="GO" id="GO:0003700">
    <property type="term" value="F:DNA-binding transcription factor activity"/>
    <property type="evidence" value="ECO:0007669"/>
    <property type="project" value="TreeGrafter"/>
</dbReference>
<dbReference type="PANTHER" id="PTHR33221">
    <property type="entry name" value="WINGED HELIX-TURN-HELIX TRANSCRIPTIONAL REGULATOR, RRF2 FAMILY"/>
    <property type="match status" value="1"/>
</dbReference>
<dbReference type="InterPro" id="IPR030489">
    <property type="entry name" value="TR_Rrf2-type_CS"/>
</dbReference>
<dbReference type="SUPFAM" id="SSF46785">
    <property type="entry name" value="Winged helix' DNA-binding domain"/>
    <property type="match status" value="1"/>
</dbReference>
<accession>A0A6C2UQJ3</accession>
<dbReference type="EMBL" id="CAAHFH010000002">
    <property type="protein sequence ID" value="VGO21541.1"/>
    <property type="molecule type" value="Genomic_DNA"/>
</dbReference>
<dbReference type="PROSITE" id="PS51197">
    <property type="entry name" value="HTH_RRF2_2"/>
    <property type="match status" value="1"/>
</dbReference>